<dbReference type="Gene3D" id="1.10.10.10">
    <property type="entry name" value="Winged helix-like DNA-binding domain superfamily/Winged helix DNA-binding domain"/>
    <property type="match status" value="1"/>
</dbReference>
<dbReference type="InterPro" id="IPR058163">
    <property type="entry name" value="LysR-type_TF_proteobact-type"/>
</dbReference>
<dbReference type="PANTHER" id="PTHR30537:SF74">
    <property type="entry name" value="HTH-TYPE TRANSCRIPTIONAL REGULATOR TRPI"/>
    <property type="match status" value="1"/>
</dbReference>
<dbReference type="InterPro" id="IPR005119">
    <property type="entry name" value="LysR_subst-bd"/>
</dbReference>
<name>A0A3L7JHU4_9HYPH</name>
<dbReference type="GO" id="GO:0043565">
    <property type="term" value="F:sequence-specific DNA binding"/>
    <property type="evidence" value="ECO:0007669"/>
    <property type="project" value="TreeGrafter"/>
</dbReference>
<evidence type="ECO:0000313" key="6">
    <source>
        <dbReference type="EMBL" id="RLQ89191.1"/>
    </source>
</evidence>
<dbReference type="AlphaFoldDB" id="A0A3L7JHU4"/>
<keyword evidence="7" id="KW-1185">Reference proteome</keyword>
<dbReference type="EMBL" id="RCWN01000001">
    <property type="protein sequence ID" value="RLQ89191.1"/>
    <property type="molecule type" value="Genomic_DNA"/>
</dbReference>
<sequence>MLTPAPLPSLAILRCFEAAAKHQSFTAAAEELGLSQGAVSRHVKELEDQVGARLFRREGRGVRLTDAGRDLSAHLLSDLERLRGTIARAVAAGNSARLLSIAVLPTFGSRWLVPRLKDFKAGQDDLELVIHSRSEPFDLVESGIDLAIHFGSDDWPGAQLTPLCREDLIAVAAPDLIERFGLLQKADLFRMPLLHLSSRPMLWESFRQTVDKAEGATRKGSYFDQFALIISAAVAGLGAAILPAYLIETELQNGLLVPLESVPDTYGRSYYIATPAGLNKPLTAQFSRWIRKQVSHLSHDGPEGGPISSRWLKASFSERIEG</sequence>
<evidence type="ECO:0000259" key="5">
    <source>
        <dbReference type="PROSITE" id="PS50931"/>
    </source>
</evidence>
<evidence type="ECO:0000256" key="3">
    <source>
        <dbReference type="ARBA" id="ARBA00023125"/>
    </source>
</evidence>
<dbReference type="RefSeq" id="WP_121646158.1">
    <property type="nucleotide sequence ID" value="NZ_RCWN01000001.1"/>
</dbReference>
<evidence type="ECO:0000256" key="1">
    <source>
        <dbReference type="ARBA" id="ARBA00009437"/>
    </source>
</evidence>
<dbReference type="InterPro" id="IPR036390">
    <property type="entry name" value="WH_DNA-bd_sf"/>
</dbReference>
<dbReference type="PANTHER" id="PTHR30537">
    <property type="entry name" value="HTH-TYPE TRANSCRIPTIONAL REGULATOR"/>
    <property type="match status" value="1"/>
</dbReference>
<dbReference type="FunFam" id="1.10.10.10:FF:000001">
    <property type="entry name" value="LysR family transcriptional regulator"/>
    <property type="match status" value="1"/>
</dbReference>
<dbReference type="PRINTS" id="PR00039">
    <property type="entry name" value="HTHLYSR"/>
</dbReference>
<proteinExistence type="inferred from homology"/>
<organism evidence="6 7">
    <name type="scientific">Notoacmeibacter ruber</name>
    <dbReference type="NCBI Taxonomy" id="2670375"/>
    <lineage>
        <taxon>Bacteria</taxon>
        <taxon>Pseudomonadati</taxon>
        <taxon>Pseudomonadota</taxon>
        <taxon>Alphaproteobacteria</taxon>
        <taxon>Hyphomicrobiales</taxon>
        <taxon>Notoacmeibacteraceae</taxon>
        <taxon>Notoacmeibacter</taxon>
    </lineage>
</organism>
<keyword evidence="3" id="KW-0238">DNA-binding</keyword>
<dbReference type="GO" id="GO:0006351">
    <property type="term" value="P:DNA-templated transcription"/>
    <property type="evidence" value="ECO:0007669"/>
    <property type="project" value="TreeGrafter"/>
</dbReference>
<dbReference type="GO" id="GO:0003700">
    <property type="term" value="F:DNA-binding transcription factor activity"/>
    <property type="evidence" value="ECO:0007669"/>
    <property type="project" value="InterPro"/>
</dbReference>
<keyword evidence="2" id="KW-0805">Transcription regulation</keyword>
<protein>
    <submittedName>
        <fullName evidence="6">LysR family transcriptional regulator</fullName>
    </submittedName>
</protein>
<dbReference type="SUPFAM" id="SSF53850">
    <property type="entry name" value="Periplasmic binding protein-like II"/>
    <property type="match status" value="1"/>
</dbReference>
<gene>
    <name evidence="6" type="ORF">D8780_14020</name>
</gene>
<dbReference type="Pfam" id="PF03466">
    <property type="entry name" value="LysR_substrate"/>
    <property type="match status" value="1"/>
</dbReference>
<evidence type="ECO:0000256" key="4">
    <source>
        <dbReference type="ARBA" id="ARBA00023163"/>
    </source>
</evidence>
<comment type="caution">
    <text evidence="6">The sequence shown here is derived from an EMBL/GenBank/DDBJ whole genome shotgun (WGS) entry which is preliminary data.</text>
</comment>
<dbReference type="Proteomes" id="UP000281094">
    <property type="component" value="Unassembled WGS sequence"/>
</dbReference>
<evidence type="ECO:0000313" key="7">
    <source>
        <dbReference type="Proteomes" id="UP000281094"/>
    </source>
</evidence>
<keyword evidence="4" id="KW-0804">Transcription</keyword>
<reference evidence="6 7" key="1">
    <citation type="submission" date="2018-10" db="EMBL/GenBank/DDBJ databases">
        <title>Notoacmeibacter sp. M2BS9Y-3-1, whole genome shotgun sequence.</title>
        <authorList>
            <person name="Tuo L."/>
        </authorList>
    </citation>
    <scope>NUCLEOTIDE SEQUENCE [LARGE SCALE GENOMIC DNA]</scope>
    <source>
        <strain evidence="6 7">M2BS9Y-3-1</strain>
    </source>
</reference>
<dbReference type="InterPro" id="IPR036388">
    <property type="entry name" value="WH-like_DNA-bd_sf"/>
</dbReference>
<dbReference type="Pfam" id="PF00126">
    <property type="entry name" value="HTH_1"/>
    <property type="match status" value="1"/>
</dbReference>
<dbReference type="SUPFAM" id="SSF46785">
    <property type="entry name" value="Winged helix' DNA-binding domain"/>
    <property type="match status" value="1"/>
</dbReference>
<dbReference type="Gene3D" id="3.40.190.10">
    <property type="entry name" value="Periplasmic binding protein-like II"/>
    <property type="match status" value="2"/>
</dbReference>
<dbReference type="InterPro" id="IPR000847">
    <property type="entry name" value="LysR_HTH_N"/>
</dbReference>
<dbReference type="PROSITE" id="PS50931">
    <property type="entry name" value="HTH_LYSR"/>
    <property type="match status" value="1"/>
</dbReference>
<evidence type="ECO:0000256" key="2">
    <source>
        <dbReference type="ARBA" id="ARBA00023015"/>
    </source>
</evidence>
<accession>A0A3L7JHU4</accession>
<feature type="domain" description="HTH lysR-type" evidence="5">
    <location>
        <begin position="8"/>
        <end position="65"/>
    </location>
</feature>
<comment type="similarity">
    <text evidence="1">Belongs to the LysR transcriptional regulatory family.</text>
</comment>